<evidence type="ECO:0000313" key="2">
    <source>
        <dbReference type="EMBL" id="RFU32812.1"/>
    </source>
</evidence>
<evidence type="ECO:0000313" key="3">
    <source>
        <dbReference type="Proteomes" id="UP000258309"/>
    </source>
</evidence>
<gene>
    <name evidence="2" type="ORF">B7463_g3496</name>
</gene>
<keyword evidence="1" id="KW-0812">Transmembrane</keyword>
<dbReference type="Proteomes" id="UP000258309">
    <property type="component" value="Unassembled WGS sequence"/>
</dbReference>
<reference evidence="2 3" key="1">
    <citation type="submission" date="2018-05" db="EMBL/GenBank/DDBJ databases">
        <title>Draft genome sequence of Scytalidium lignicola DSM 105466, a ubiquitous saprotrophic fungus.</title>
        <authorList>
            <person name="Buettner E."/>
            <person name="Gebauer A.M."/>
            <person name="Hofrichter M."/>
            <person name="Liers C."/>
            <person name="Kellner H."/>
        </authorList>
    </citation>
    <scope>NUCLEOTIDE SEQUENCE [LARGE SCALE GENOMIC DNA]</scope>
    <source>
        <strain evidence="2 3">DSM 105466</strain>
    </source>
</reference>
<name>A0A3E2HI32_SCYLI</name>
<feature type="transmembrane region" description="Helical" evidence="1">
    <location>
        <begin position="97"/>
        <end position="116"/>
    </location>
</feature>
<proteinExistence type="predicted"/>
<sequence>MIPTMRKSCTEEMELLPAKRLCTEIPIVDQPVANEVPDSLLRTNDLPVTNERPQDLQCTVILVLIPNDESEAVQRSGTRRPDLEVQSLQRRIDRMNTVVAVLTTLVMIALAIYGVLKKSSSHNDHATGCKCQGHSVVTGCCG</sequence>
<keyword evidence="3" id="KW-1185">Reference proteome</keyword>
<evidence type="ECO:0000256" key="1">
    <source>
        <dbReference type="SAM" id="Phobius"/>
    </source>
</evidence>
<protein>
    <submittedName>
        <fullName evidence="2">Uncharacterized protein</fullName>
    </submittedName>
</protein>
<comment type="caution">
    <text evidence="2">The sequence shown here is derived from an EMBL/GenBank/DDBJ whole genome shotgun (WGS) entry which is preliminary data.</text>
</comment>
<keyword evidence="1" id="KW-1133">Transmembrane helix</keyword>
<feature type="non-terminal residue" evidence="2">
    <location>
        <position position="142"/>
    </location>
</feature>
<accession>A0A3E2HI32</accession>
<dbReference type="AlphaFoldDB" id="A0A3E2HI32"/>
<feature type="non-terminal residue" evidence="2">
    <location>
        <position position="1"/>
    </location>
</feature>
<keyword evidence="1" id="KW-0472">Membrane</keyword>
<dbReference type="EMBL" id="NCSJ02000047">
    <property type="protein sequence ID" value="RFU32812.1"/>
    <property type="molecule type" value="Genomic_DNA"/>
</dbReference>
<organism evidence="2 3">
    <name type="scientific">Scytalidium lignicola</name>
    <name type="common">Hyphomycete</name>
    <dbReference type="NCBI Taxonomy" id="5539"/>
    <lineage>
        <taxon>Eukaryota</taxon>
        <taxon>Fungi</taxon>
        <taxon>Dikarya</taxon>
        <taxon>Ascomycota</taxon>
        <taxon>Pezizomycotina</taxon>
        <taxon>Leotiomycetes</taxon>
        <taxon>Leotiomycetes incertae sedis</taxon>
        <taxon>Scytalidium</taxon>
    </lineage>
</organism>